<dbReference type="PROSITE" id="PS51146">
    <property type="entry name" value="KAIC"/>
    <property type="match status" value="2"/>
</dbReference>
<keyword evidence="6" id="KW-0378">Hydrolase</keyword>
<protein>
    <recommendedName>
        <fullName evidence="1">non-specific serine/threonine protein kinase</fullName>
        <ecNumber evidence="1">2.7.11.1</ecNumber>
    </recommendedName>
</protein>
<keyword evidence="2" id="KW-0597">Phosphoprotein</keyword>
<dbReference type="InterPro" id="IPR014774">
    <property type="entry name" value="KaiC-like_dom"/>
</dbReference>
<dbReference type="RefSeq" id="WP_145279789.1">
    <property type="nucleotide sequence ID" value="NZ_CP036429.1"/>
</dbReference>
<dbReference type="GO" id="GO:0005524">
    <property type="term" value="F:ATP binding"/>
    <property type="evidence" value="ECO:0007669"/>
    <property type="project" value="InterPro"/>
</dbReference>
<dbReference type="EMBL" id="CP036429">
    <property type="protein sequence ID" value="QDV39592.1"/>
    <property type="molecule type" value="Genomic_DNA"/>
</dbReference>
<keyword evidence="5 9" id="KW-0418">Kinase</keyword>
<dbReference type="PANTHER" id="PTHR42926">
    <property type="match status" value="1"/>
</dbReference>
<feature type="region of interest" description="Disordered" evidence="7">
    <location>
        <begin position="476"/>
        <end position="499"/>
    </location>
</feature>
<reference evidence="9 10" key="1">
    <citation type="submission" date="2019-02" db="EMBL/GenBank/DDBJ databases">
        <title>Deep-cultivation of Planctomycetes and their phenomic and genomic characterization uncovers novel biology.</title>
        <authorList>
            <person name="Wiegand S."/>
            <person name="Jogler M."/>
            <person name="Boedeker C."/>
            <person name="Pinto D."/>
            <person name="Vollmers J."/>
            <person name="Rivas-Marin E."/>
            <person name="Kohn T."/>
            <person name="Peeters S.H."/>
            <person name="Heuer A."/>
            <person name="Rast P."/>
            <person name="Oberbeckmann S."/>
            <person name="Bunk B."/>
            <person name="Jeske O."/>
            <person name="Meyerdierks A."/>
            <person name="Storesund J.E."/>
            <person name="Kallscheuer N."/>
            <person name="Luecker S."/>
            <person name="Lage O.M."/>
            <person name="Pohl T."/>
            <person name="Merkel B.J."/>
            <person name="Hornburger P."/>
            <person name="Mueller R.-W."/>
            <person name="Bruemmer F."/>
            <person name="Labrenz M."/>
            <person name="Spormann A.M."/>
            <person name="Op den Camp H."/>
            <person name="Overmann J."/>
            <person name="Amann R."/>
            <person name="Jetten M.S.M."/>
            <person name="Mascher T."/>
            <person name="Medema M.H."/>
            <person name="Devos D.P."/>
            <person name="Kaster A.-K."/>
            <person name="Ovreas L."/>
            <person name="Rohde M."/>
            <person name="Galperin M.Y."/>
            <person name="Jogler C."/>
        </authorList>
    </citation>
    <scope>NUCLEOTIDE SEQUENCE [LARGE SCALE GENOMIC DNA]</scope>
    <source>
        <strain evidence="9 10">ElP</strain>
        <plasmid evidence="10">pelp_3</plasmid>
    </source>
</reference>
<proteinExistence type="predicted"/>
<evidence type="ECO:0000256" key="4">
    <source>
        <dbReference type="ARBA" id="ARBA00022737"/>
    </source>
</evidence>
<dbReference type="PIRSF" id="PIRSF039117">
    <property type="entry name" value="KaiC"/>
    <property type="match status" value="1"/>
</dbReference>
<evidence type="ECO:0000256" key="5">
    <source>
        <dbReference type="ARBA" id="ARBA00022777"/>
    </source>
</evidence>
<evidence type="ECO:0000259" key="8">
    <source>
        <dbReference type="PROSITE" id="PS51146"/>
    </source>
</evidence>
<dbReference type="Gene3D" id="3.40.50.300">
    <property type="entry name" value="P-loop containing nucleotide triphosphate hydrolases"/>
    <property type="match status" value="2"/>
</dbReference>
<evidence type="ECO:0000256" key="3">
    <source>
        <dbReference type="ARBA" id="ARBA00022679"/>
    </source>
</evidence>
<sequence length="499" mass="54013">MMTRLSTGIPALDDVLRGGLLPGESYLVRGSSGTGKTTLGMQFLMAGARRGEPALYVSLTEPEAVIRRSAERRGWGLDGIHVLDLHARAGPEETTPEGTYTIFHPAEVELAPATRRIAEAIEGLGPARVVFDNLSEVGFLSRDPIRYRRQVAALKDSLMERGHTALFLAESNRHQFDEDILSLVQGIIQVDRDHRRDGRERRALRVEKYRDSDFASGDHALDIEQHGLVVYPRMLATEHGRDFPREALGSGVAELDRQLGGGIDRGTVTLIAGNSGAGKTTVGLGFLAEAARRGERAVAYSFEEGAPEILTRCEALGLGVRGLIERGLLEVTKVNPLVLYPDQFAARVREEVEGRGTRLVMIDSLNGYLATMPDESCLVSHVSQLASYLNRMGVATLLTLELPTLNQSDEAHRLGLSHLVDTILLLKLFEAEGGLRIASGVIKRRLGGHDRAFRDLEITPEGVRVGGPLPEFRGILGGQANTAGPDAGAGPRDGEGHLG</sequence>
<evidence type="ECO:0000313" key="9">
    <source>
        <dbReference type="EMBL" id="QDV39592.1"/>
    </source>
</evidence>
<evidence type="ECO:0000256" key="1">
    <source>
        <dbReference type="ARBA" id="ARBA00012513"/>
    </source>
</evidence>
<dbReference type="PANTHER" id="PTHR42926:SF1">
    <property type="entry name" value="CIRCADIAN CLOCK OSCILLATOR PROTEIN KAIC 1"/>
    <property type="match status" value="1"/>
</dbReference>
<dbReference type="GO" id="GO:0004674">
    <property type="term" value="F:protein serine/threonine kinase activity"/>
    <property type="evidence" value="ECO:0007669"/>
    <property type="project" value="UniProtKB-EC"/>
</dbReference>
<geneLocation type="plasmid" evidence="10">
    <name>pelp_3</name>
</geneLocation>
<keyword evidence="4" id="KW-0677">Repeat</keyword>
<gene>
    <name evidence="9" type="primary">kaiC_2</name>
    <name evidence="9" type="ORF">ElP_75630</name>
</gene>
<dbReference type="InterPro" id="IPR051347">
    <property type="entry name" value="Circadian_clock_KaiC-rel"/>
</dbReference>
<dbReference type="OrthoDB" id="9783783at2"/>
<dbReference type="InterPro" id="IPR027417">
    <property type="entry name" value="P-loop_NTPase"/>
</dbReference>
<dbReference type="AlphaFoldDB" id="A0A518HFF9"/>
<dbReference type="InterPro" id="IPR030665">
    <property type="entry name" value="KaiC"/>
</dbReference>
<evidence type="ECO:0000256" key="6">
    <source>
        <dbReference type="ARBA" id="ARBA00022801"/>
    </source>
</evidence>
<feature type="domain" description="KaiC" evidence="8">
    <location>
        <begin position="3"/>
        <end position="244"/>
    </location>
</feature>
<dbReference type="KEGG" id="tpla:ElP_75630"/>
<dbReference type="PRINTS" id="PR01874">
    <property type="entry name" value="DNAREPAIRADA"/>
</dbReference>
<dbReference type="Proteomes" id="UP000317835">
    <property type="component" value="Plasmid pElP_3"/>
</dbReference>
<dbReference type="InterPro" id="IPR010624">
    <property type="entry name" value="KaiC_dom"/>
</dbReference>
<name>A0A518HFF9_9BACT</name>
<dbReference type="SUPFAM" id="SSF52540">
    <property type="entry name" value="P-loop containing nucleoside triphosphate hydrolases"/>
    <property type="match status" value="2"/>
</dbReference>
<evidence type="ECO:0000256" key="2">
    <source>
        <dbReference type="ARBA" id="ARBA00022553"/>
    </source>
</evidence>
<dbReference type="Pfam" id="PF06745">
    <property type="entry name" value="ATPase"/>
    <property type="match status" value="2"/>
</dbReference>
<organism evidence="9 10">
    <name type="scientific">Tautonia plasticadhaerens</name>
    <dbReference type="NCBI Taxonomy" id="2527974"/>
    <lineage>
        <taxon>Bacteria</taxon>
        <taxon>Pseudomonadati</taxon>
        <taxon>Planctomycetota</taxon>
        <taxon>Planctomycetia</taxon>
        <taxon>Isosphaerales</taxon>
        <taxon>Isosphaeraceae</taxon>
        <taxon>Tautonia</taxon>
    </lineage>
</organism>
<dbReference type="InterPro" id="IPR003593">
    <property type="entry name" value="AAA+_ATPase"/>
</dbReference>
<keyword evidence="3 9" id="KW-0808">Transferase</keyword>
<dbReference type="GO" id="GO:0016787">
    <property type="term" value="F:hydrolase activity"/>
    <property type="evidence" value="ECO:0007669"/>
    <property type="project" value="UniProtKB-KW"/>
</dbReference>
<keyword evidence="10" id="KW-1185">Reference proteome</keyword>
<keyword evidence="9" id="KW-0614">Plasmid</keyword>
<dbReference type="EC" id="2.7.11.1" evidence="1"/>
<evidence type="ECO:0000256" key="7">
    <source>
        <dbReference type="SAM" id="MobiDB-lite"/>
    </source>
</evidence>
<feature type="domain" description="KaiC" evidence="8">
    <location>
        <begin position="246"/>
        <end position="482"/>
    </location>
</feature>
<evidence type="ECO:0000313" key="10">
    <source>
        <dbReference type="Proteomes" id="UP000317835"/>
    </source>
</evidence>
<dbReference type="SMART" id="SM00382">
    <property type="entry name" value="AAA"/>
    <property type="match status" value="2"/>
</dbReference>
<accession>A0A518HFF9</accession>